<dbReference type="InterPro" id="IPR010640">
    <property type="entry name" value="Low_temperature_requirement_A"/>
</dbReference>
<dbReference type="Pfam" id="PF06772">
    <property type="entry name" value="LtrA"/>
    <property type="match status" value="1"/>
</dbReference>
<proteinExistence type="predicted"/>
<dbReference type="PANTHER" id="PTHR36840">
    <property type="entry name" value="BLL5714 PROTEIN"/>
    <property type="match status" value="1"/>
</dbReference>
<comment type="caution">
    <text evidence="3">The sequence shown here is derived from an EMBL/GenBank/DDBJ whole genome shotgun (WGS) entry which is preliminary data.</text>
</comment>
<keyword evidence="4" id="KW-1185">Reference proteome</keyword>
<protein>
    <submittedName>
        <fullName evidence="3">Low temperature requirement protein A</fullName>
    </submittedName>
</protein>
<feature type="transmembrane region" description="Helical" evidence="2">
    <location>
        <begin position="96"/>
        <end position="117"/>
    </location>
</feature>
<evidence type="ECO:0000313" key="3">
    <source>
        <dbReference type="EMBL" id="GAA3359263.1"/>
    </source>
</evidence>
<feature type="transmembrane region" description="Helical" evidence="2">
    <location>
        <begin position="394"/>
        <end position="427"/>
    </location>
</feature>
<accession>A0ABP6RSQ3</accession>
<feature type="transmembrane region" description="Helical" evidence="2">
    <location>
        <begin position="361"/>
        <end position="382"/>
    </location>
</feature>
<dbReference type="PANTHER" id="PTHR36840:SF1">
    <property type="entry name" value="BLL5714 PROTEIN"/>
    <property type="match status" value="1"/>
</dbReference>
<reference evidence="4" key="1">
    <citation type="journal article" date="2019" name="Int. J. Syst. Evol. Microbiol.">
        <title>The Global Catalogue of Microorganisms (GCM) 10K type strain sequencing project: providing services to taxonomists for standard genome sequencing and annotation.</title>
        <authorList>
            <consortium name="The Broad Institute Genomics Platform"/>
            <consortium name="The Broad Institute Genome Sequencing Center for Infectious Disease"/>
            <person name="Wu L."/>
            <person name="Ma J."/>
        </authorList>
    </citation>
    <scope>NUCLEOTIDE SEQUENCE [LARGE SCALE GENOMIC DNA]</scope>
    <source>
        <strain evidence="4">JCM 9687</strain>
    </source>
</reference>
<dbReference type="Proteomes" id="UP001500483">
    <property type="component" value="Unassembled WGS sequence"/>
</dbReference>
<feature type="compositionally biased region" description="Basic and acidic residues" evidence="1">
    <location>
        <begin position="18"/>
        <end position="39"/>
    </location>
</feature>
<keyword evidence="2" id="KW-0812">Transmembrane</keyword>
<dbReference type="EMBL" id="BAAAYK010000038">
    <property type="protein sequence ID" value="GAA3359263.1"/>
    <property type="molecule type" value="Genomic_DNA"/>
</dbReference>
<keyword evidence="2" id="KW-1133">Transmembrane helix</keyword>
<evidence type="ECO:0000313" key="4">
    <source>
        <dbReference type="Proteomes" id="UP001500483"/>
    </source>
</evidence>
<gene>
    <name evidence="3" type="ORF">GCM10020366_34570</name>
</gene>
<sequence>MRPITATRAPERPIGAYDHPRPDANDPDGKPNMSEHDHPGGLAHPRQPMTGRDPDEPGRVATPLELLFDLTFVVAVGTAASFLAETLAGGHVVPGITAFVLAMFAISVAWISFSWFASAFDTDDWLYRALTMLQMIGVVVFALGLPALFTGLAEESRLEVRVIVLGYVVMRVAMVLQWWRAARESPEFSAVGFANIRWTVLAQVGWVVLAFANLPLGVALAAFVLLGLLELALPVFAQGRAHGTPWHPHHVAERYSAFAIITLGEGVVGTIASSGELLGGGSGVNWSGDAVAVVVAGVGLTFGMWWVYFATPFGGVLEQRRARGYLFGYGHILVFGGIAGTGAGLHLAGLQLEHHSTIGNATVVLALAVPLGLYLLVVYLLHALLLSEADGFHVLLLVITLGVLGAAVALAAAGVGIAACLLVVMLAPYVTVLGHETIGHRHQRRALDGLRRR</sequence>
<keyword evidence="2" id="KW-0472">Membrane</keyword>
<feature type="transmembrane region" description="Helical" evidence="2">
    <location>
        <begin position="129"/>
        <end position="148"/>
    </location>
</feature>
<organism evidence="3 4">
    <name type="scientific">Saccharopolyspora gregorii</name>
    <dbReference type="NCBI Taxonomy" id="33914"/>
    <lineage>
        <taxon>Bacteria</taxon>
        <taxon>Bacillati</taxon>
        <taxon>Actinomycetota</taxon>
        <taxon>Actinomycetes</taxon>
        <taxon>Pseudonocardiales</taxon>
        <taxon>Pseudonocardiaceae</taxon>
        <taxon>Saccharopolyspora</taxon>
    </lineage>
</organism>
<feature type="transmembrane region" description="Helical" evidence="2">
    <location>
        <begin position="326"/>
        <end position="349"/>
    </location>
</feature>
<feature type="region of interest" description="Disordered" evidence="1">
    <location>
        <begin position="1"/>
        <end position="57"/>
    </location>
</feature>
<feature type="transmembrane region" description="Helical" evidence="2">
    <location>
        <begin position="290"/>
        <end position="314"/>
    </location>
</feature>
<name>A0ABP6RSQ3_9PSEU</name>
<evidence type="ECO:0000256" key="1">
    <source>
        <dbReference type="SAM" id="MobiDB-lite"/>
    </source>
</evidence>
<evidence type="ECO:0000256" key="2">
    <source>
        <dbReference type="SAM" id="Phobius"/>
    </source>
</evidence>